<dbReference type="SMART" id="SM00387">
    <property type="entry name" value="HATPase_c"/>
    <property type="match status" value="1"/>
</dbReference>
<dbReference type="PANTHER" id="PTHR43711">
    <property type="entry name" value="TWO-COMPONENT HISTIDINE KINASE"/>
    <property type="match status" value="1"/>
</dbReference>
<keyword evidence="10" id="KW-0547">Nucleotide-binding</keyword>
<dbReference type="SMART" id="SM00388">
    <property type="entry name" value="HisKA"/>
    <property type="match status" value="1"/>
</dbReference>
<dbReference type="Pfam" id="PF02518">
    <property type="entry name" value="HATPase_c"/>
    <property type="match status" value="1"/>
</dbReference>
<dbReference type="InterPro" id="IPR035965">
    <property type="entry name" value="PAS-like_dom_sf"/>
</dbReference>
<keyword evidence="10" id="KW-0067">ATP-binding</keyword>
<feature type="domain" description="PAS" evidence="9">
    <location>
        <begin position="7"/>
        <end position="77"/>
    </location>
</feature>
<organism evidence="10 11">
    <name type="scientific">Aquimarina celericrescens</name>
    <dbReference type="NCBI Taxonomy" id="1964542"/>
    <lineage>
        <taxon>Bacteria</taxon>
        <taxon>Pseudomonadati</taxon>
        <taxon>Bacteroidota</taxon>
        <taxon>Flavobacteriia</taxon>
        <taxon>Flavobacteriales</taxon>
        <taxon>Flavobacteriaceae</taxon>
        <taxon>Aquimarina</taxon>
    </lineage>
</organism>
<proteinExistence type="predicted"/>
<dbReference type="Gene3D" id="3.30.450.20">
    <property type="entry name" value="PAS domain"/>
    <property type="match status" value="1"/>
</dbReference>
<comment type="catalytic activity">
    <reaction evidence="1">
        <text>ATP + protein L-histidine = ADP + protein N-phospho-L-histidine.</text>
        <dbReference type="EC" id="2.7.13.3"/>
    </reaction>
</comment>
<dbReference type="PROSITE" id="PS50109">
    <property type="entry name" value="HIS_KIN"/>
    <property type="match status" value="1"/>
</dbReference>
<evidence type="ECO:0000313" key="10">
    <source>
        <dbReference type="EMBL" id="MFD2187511.1"/>
    </source>
</evidence>
<evidence type="ECO:0000256" key="6">
    <source>
        <dbReference type="ARBA" id="ARBA00023012"/>
    </source>
</evidence>
<evidence type="ECO:0000256" key="5">
    <source>
        <dbReference type="ARBA" id="ARBA00022777"/>
    </source>
</evidence>
<dbReference type="GO" id="GO:0005524">
    <property type="term" value="F:ATP binding"/>
    <property type="evidence" value="ECO:0007669"/>
    <property type="project" value="UniProtKB-KW"/>
</dbReference>
<gene>
    <name evidence="10" type="ORF">ACFSJT_11990</name>
</gene>
<keyword evidence="6" id="KW-0902">Two-component regulatory system</keyword>
<dbReference type="CDD" id="cd00075">
    <property type="entry name" value="HATPase"/>
    <property type="match status" value="1"/>
</dbReference>
<keyword evidence="11" id="KW-1185">Reference proteome</keyword>
<dbReference type="SMART" id="SM00091">
    <property type="entry name" value="PAS"/>
    <property type="match status" value="1"/>
</dbReference>
<dbReference type="InterPro" id="IPR036097">
    <property type="entry name" value="HisK_dim/P_sf"/>
</dbReference>
<accession>A0ABW5B046</accession>
<dbReference type="SUPFAM" id="SSF55874">
    <property type="entry name" value="ATPase domain of HSP90 chaperone/DNA topoisomerase II/histidine kinase"/>
    <property type="match status" value="1"/>
</dbReference>
<dbReference type="InterPro" id="IPR004358">
    <property type="entry name" value="Sig_transdc_His_kin-like_C"/>
</dbReference>
<dbReference type="SUPFAM" id="SSF55785">
    <property type="entry name" value="PYP-like sensor domain (PAS domain)"/>
    <property type="match status" value="1"/>
</dbReference>
<evidence type="ECO:0000313" key="11">
    <source>
        <dbReference type="Proteomes" id="UP001597344"/>
    </source>
</evidence>
<dbReference type="PROSITE" id="PS50112">
    <property type="entry name" value="PAS"/>
    <property type="match status" value="1"/>
</dbReference>
<dbReference type="CDD" id="cd00082">
    <property type="entry name" value="HisKA"/>
    <property type="match status" value="1"/>
</dbReference>
<dbReference type="InterPro" id="IPR036890">
    <property type="entry name" value="HATPase_C_sf"/>
</dbReference>
<sequence>MKVFKENDNIFRLLSEAVSEGIIVVNKEQIVVATNKSANDIFGYATDELIGKHLNILIPQKYHHNHETHFKGFVEHSEKRSMGKGRDLFGVRKDGTEFPVEAGLNPFTIYGNDYVMALVIDITERKEQELRIYELNNQLEQKIEKRTEELHDTIQELKEEVKLRKEAEARMKESLKKERDLSELKTKFLSLVSHEFKTPLGGILTSATLIGKYTKDEQQDKREKHLTTIKNKVKYLDNILNDFLSIERLETGKVSYKFSEFPLSKVINEVVYNANMLLKDGQRINYPQDIDDYSIEFDEKILELALSNLIHNAVKYSGENTVIDLQVNFEDGMLKFKIIDQGIGIPKKEQKFIFKRYFRAENALLDQGTGIGLNIVKSHLENLGGSITFTSKENQGSTFIVKIPVENNHKVVMH</sequence>
<dbReference type="InterPro" id="IPR005467">
    <property type="entry name" value="His_kinase_dom"/>
</dbReference>
<dbReference type="Proteomes" id="UP001597344">
    <property type="component" value="Unassembled WGS sequence"/>
</dbReference>
<evidence type="ECO:0000256" key="2">
    <source>
        <dbReference type="ARBA" id="ARBA00012438"/>
    </source>
</evidence>
<reference evidence="11" key="1">
    <citation type="journal article" date="2019" name="Int. J. Syst. Evol. Microbiol.">
        <title>The Global Catalogue of Microorganisms (GCM) 10K type strain sequencing project: providing services to taxonomists for standard genome sequencing and annotation.</title>
        <authorList>
            <consortium name="The Broad Institute Genomics Platform"/>
            <consortium name="The Broad Institute Genome Sequencing Center for Infectious Disease"/>
            <person name="Wu L."/>
            <person name="Ma J."/>
        </authorList>
    </citation>
    <scope>NUCLEOTIDE SEQUENCE [LARGE SCALE GENOMIC DNA]</scope>
    <source>
        <strain evidence="11">DT92</strain>
    </source>
</reference>
<dbReference type="Gene3D" id="3.30.565.10">
    <property type="entry name" value="Histidine kinase-like ATPase, C-terminal domain"/>
    <property type="match status" value="1"/>
</dbReference>
<evidence type="ECO:0000259" key="8">
    <source>
        <dbReference type="PROSITE" id="PS50109"/>
    </source>
</evidence>
<dbReference type="InterPro" id="IPR013767">
    <property type="entry name" value="PAS_fold"/>
</dbReference>
<keyword evidence="4" id="KW-0808">Transferase</keyword>
<dbReference type="Pfam" id="PF00512">
    <property type="entry name" value="HisKA"/>
    <property type="match status" value="1"/>
</dbReference>
<keyword evidence="3" id="KW-0597">Phosphoprotein</keyword>
<evidence type="ECO:0000256" key="4">
    <source>
        <dbReference type="ARBA" id="ARBA00022679"/>
    </source>
</evidence>
<dbReference type="RefSeq" id="WP_378320511.1">
    <property type="nucleotide sequence ID" value="NZ_JBHUHY010000013.1"/>
</dbReference>
<dbReference type="InterPro" id="IPR003594">
    <property type="entry name" value="HATPase_dom"/>
</dbReference>
<dbReference type="PRINTS" id="PR00344">
    <property type="entry name" value="BCTRLSENSOR"/>
</dbReference>
<dbReference type="PANTHER" id="PTHR43711:SF26">
    <property type="entry name" value="SENSOR HISTIDINE KINASE RCSC"/>
    <property type="match status" value="1"/>
</dbReference>
<dbReference type="InterPro" id="IPR003661">
    <property type="entry name" value="HisK_dim/P_dom"/>
</dbReference>
<dbReference type="SUPFAM" id="SSF47384">
    <property type="entry name" value="Homodimeric domain of signal transducing histidine kinase"/>
    <property type="match status" value="1"/>
</dbReference>
<keyword evidence="5" id="KW-0418">Kinase</keyword>
<feature type="domain" description="Histidine kinase" evidence="8">
    <location>
        <begin position="191"/>
        <end position="407"/>
    </location>
</feature>
<dbReference type="InterPro" id="IPR000014">
    <property type="entry name" value="PAS"/>
</dbReference>
<dbReference type="Gene3D" id="1.10.287.130">
    <property type="match status" value="1"/>
</dbReference>
<comment type="caution">
    <text evidence="10">The sequence shown here is derived from an EMBL/GenBank/DDBJ whole genome shotgun (WGS) entry which is preliminary data.</text>
</comment>
<dbReference type="InterPro" id="IPR050736">
    <property type="entry name" value="Sensor_HK_Regulatory"/>
</dbReference>
<dbReference type="CDD" id="cd00130">
    <property type="entry name" value="PAS"/>
    <property type="match status" value="1"/>
</dbReference>
<keyword evidence="7" id="KW-0175">Coiled coil</keyword>
<dbReference type="NCBIfam" id="TIGR00229">
    <property type="entry name" value="sensory_box"/>
    <property type="match status" value="1"/>
</dbReference>
<dbReference type="EC" id="2.7.13.3" evidence="2"/>
<evidence type="ECO:0000256" key="7">
    <source>
        <dbReference type="SAM" id="Coils"/>
    </source>
</evidence>
<feature type="coiled-coil region" evidence="7">
    <location>
        <begin position="125"/>
        <end position="184"/>
    </location>
</feature>
<protein>
    <recommendedName>
        <fullName evidence="2">histidine kinase</fullName>
        <ecNumber evidence="2">2.7.13.3</ecNumber>
    </recommendedName>
</protein>
<evidence type="ECO:0000256" key="3">
    <source>
        <dbReference type="ARBA" id="ARBA00022553"/>
    </source>
</evidence>
<evidence type="ECO:0000259" key="9">
    <source>
        <dbReference type="PROSITE" id="PS50112"/>
    </source>
</evidence>
<dbReference type="Pfam" id="PF00989">
    <property type="entry name" value="PAS"/>
    <property type="match status" value="1"/>
</dbReference>
<name>A0ABW5B046_9FLAO</name>
<dbReference type="EMBL" id="JBHUHY010000013">
    <property type="protein sequence ID" value="MFD2187511.1"/>
    <property type="molecule type" value="Genomic_DNA"/>
</dbReference>
<evidence type="ECO:0000256" key="1">
    <source>
        <dbReference type="ARBA" id="ARBA00000085"/>
    </source>
</evidence>